<dbReference type="InterPro" id="IPR025987">
    <property type="entry name" value="GW_dom"/>
</dbReference>
<keyword evidence="3" id="KW-1185">Reference proteome</keyword>
<evidence type="ECO:0000259" key="1">
    <source>
        <dbReference type="Pfam" id="PF13457"/>
    </source>
</evidence>
<evidence type="ECO:0000313" key="3">
    <source>
        <dbReference type="Proteomes" id="UP001610104"/>
    </source>
</evidence>
<dbReference type="RefSeq" id="WP_395437387.1">
    <property type="nucleotide sequence ID" value="NZ_JBAWKC010000001.1"/>
</dbReference>
<dbReference type="PROSITE" id="PS51257">
    <property type="entry name" value="PROKAR_LIPOPROTEIN"/>
    <property type="match status" value="1"/>
</dbReference>
<proteinExistence type="predicted"/>
<dbReference type="EMBL" id="JBAWKC010000001">
    <property type="protein sequence ID" value="MFH6768139.1"/>
    <property type="molecule type" value="Genomic_DNA"/>
</dbReference>
<feature type="domain" description="GW" evidence="1">
    <location>
        <begin position="159"/>
        <end position="199"/>
    </location>
</feature>
<evidence type="ECO:0000313" key="2">
    <source>
        <dbReference type="EMBL" id="MFH6768139.1"/>
    </source>
</evidence>
<dbReference type="Proteomes" id="UP001610104">
    <property type="component" value="Unassembled WGS sequence"/>
</dbReference>
<name>A0ABW7MMW3_9FLAO</name>
<protein>
    <submittedName>
        <fullName evidence="2">GW dipeptide domain-containing protein</fullName>
    </submittedName>
</protein>
<organism evidence="2 3">
    <name type="scientific">Gaetbulibacter aquiaggeris</name>
    <dbReference type="NCBI Taxonomy" id="1735373"/>
    <lineage>
        <taxon>Bacteria</taxon>
        <taxon>Pseudomonadati</taxon>
        <taxon>Bacteroidota</taxon>
        <taxon>Flavobacteriia</taxon>
        <taxon>Flavobacteriales</taxon>
        <taxon>Flavobacteriaceae</taxon>
        <taxon>Gaetbulibacter</taxon>
    </lineage>
</organism>
<accession>A0ABW7MMW3</accession>
<sequence>MKYFRVTFVLTVFLFFSCKDQYKTIPSEVINNNVENTNQVVNPESSKLHTVVVNEILPTSNYTYLNVTEGEKVFWIAVSSTDAKIGDTYFYVGGLLKNNFESKALNKVFDELYLVGNLVSSNHGEQSGDITANNSTPKELAAKSEKINITRQKGSIKISEIVNNPKKYEGQTVQIDGECTKINLGIMGKNWIHLKDGSQDAYDLVITSDEMVDVGSVVTLRAEVVLDKDFGAGYKYDLILENGVIVKK</sequence>
<comment type="caution">
    <text evidence="2">The sequence shown here is derived from an EMBL/GenBank/DDBJ whole genome shotgun (WGS) entry which is preliminary data.</text>
</comment>
<dbReference type="Pfam" id="PF13457">
    <property type="entry name" value="GW"/>
    <property type="match status" value="2"/>
</dbReference>
<gene>
    <name evidence="2" type="ORF">V8G56_05260</name>
</gene>
<reference evidence="2 3" key="1">
    <citation type="submission" date="2024-02" db="EMBL/GenBank/DDBJ databases">
        <title>A Gaetbulibacter species isolated from tidal flats and genomic insights of their niches.</title>
        <authorList>
            <person name="Ye Y."/>
        </authorList>
    </citation>
    <scope>NUCLEOTIDE SEQUENCE [LARGE SCALE GENOMIC DNA]</scope>
    <source>
        <strain evidence="2 3">KEM-8</strain>
    </source>
</reference>
<feature type="domain" description="GW" evidence="1">
    <location>
        <begin position="35"/>
        <end position="78"/>
    </location>
</feature>